<keyword evidence="11" id="KW-1185">Reference proteome</keyword>
<feature type="transmembrane region" description="Helical" evidence="9">
    <location>
        <begin position="304"/>
        <end position="326"/>
    </location>
</feature>
<keyword evidence="6 9" id="KW-0769">Symport</keyword>
<dbReference type="PRINTS" id="PR00175">
    <property type="entry name" value="NAALASMPORT"/>
</dbReference>
<dbReference type="PATRIC" id="fig|861450.3.peg.1979"/>
<feature type="transmembrane region" description="Helical" evidence="9">
    <location>
        <begin position="96"/>
        <end position="115"/>
    </location>
</feature>
<dbReference type="Proteomes" id="UP000005481">
    <property type="component" value="Unassembled WGS sequence"/>
</dbReference>
<dbReference type="PANTHER" id="PTHR30330:SF1">
    <property type="entry name" value="AMINO-ACID CARRIER PROTEIN ALST"/>
    <property type="match status" value="1"/>
</dbReference>
<dbReference type="STRING" id="861450.HMPREF0080_02157"/>
<comment type="similarity">
    <text evidence="2 9">Belongs to the alanine or glycine:cation symporter (AGCS) (TC 2.A.25) family.</text>
</comment>
<comment type="caution">
    <text evidence="10">The sequence shown here is derived from an EMBL/GenBank/DDBJ whole genome shotgun (WGS) entry which is preliminary data.</text>
</comment>
<accession>G9YKE7</accession>
<dbReference type="AlphaFoldDB" id="G9YKE7"/>
<keyword evidence="7 9" id="KW-1133">Transmembrane helix</keyword>
<keyword evidence="3 9" id="KW-0813">Transport</keyword>
<dbReference type="EMBL" id="AGCJ01000102">
    <property type="protein sequence ID" value="EHM37209.1"/>
    <property type="molecule type" value="Genomic_DNA"/>
</dbReference>
<feature type="transmembrane region" description="Helical" evidence="9">
    <location>
        <begin position="15"/>
        <end position="33"/>
    </location>
</feature>
<organism evidence="10 11">
    <name type="scientific">Anaeroglobus geminatus F0357</name>
    <dbReference type="NCBI Taxonomy" id="861450"/>
    <lineage>
        <taxon>Bacteria</taxon>
        <taxon>Bacillati</taxon>
        <taxon>Bacillota</taxon>
        <taxon>Negativicutes</taxon>
        <taxon>Veillonellales</taxon>
        <taxon>Veillonellaceae</taxon>
        <taxon>Anaeroglobus</taxon>
    </lineage>
</organism>
<feature type="transmembrane region" description="Helical" evidence="9">
    <location>
        <begin position="390"/>
        <end position="410"/>
    </location>
</feature>
<dbReference type="OrthoDB" id="9804874at2"/>
<feature type="transmembrane region" description="Helical" evidence="9">
    <location>
        <begin position="346"/>
        <end position="370"/>
    </location>
</feature>
<keyword evidence="5 9" id="KW-0812">Transmembrane</keyword>
<dbReference type="NCBIfam" id="TIGR00835">
    <property type="entry name" value="agcS"/>
    <property type="match status" value="1"/>
</dbReference>
<dbReference type="HOGENOM" id="CLU_024867_0_1_9"/>
<sequence>MAALILNELDYWDSILYYPVLVIVLVIAGFYFTGRTGFVQLRMFGESIRVVMEKPQQEKAISSFQALMVSTASRVGTGNIIGISTAICLGGPGSVFWMWIMALIGGASAFIESTLAQIYKRRGHHGDSYGGPAYYIETALHSRFLGAVFAFFLILTYAGGFNLLASFNLQSTFAVYGFYDKATTPWLIGAVLAVLVGYCILGGGKRIVRTTAWIVPLMGAIYILAALYIVFTHLSFLPAVFAMIFADAFDFRAIFGGIAGSCLMLGVKRGLYSNEAGIGSAPNAAATADVSHPVKQGLVQMLSVFIDTLLVCTATAMMCLCSGVPITKEAAGAAYVQQALTADFGAFGPLLITICMVLFAFSTLIGNLFYVDNCLTFLHGSVPGRGFMTCYRITAVLIIFVGAGMSMAAAWDIADIFMAFMCFINIPACAVLGSTAVKAMKDYEKQRKEGKNPVFLAKNIGLDDTGLEYWK</sequence>
<feature type="transmembrane region" description="Helical" evidence="9">
    <location>
        <begin position="416"/>
        <end position="437"/>
    </location>
</feature>
<dbReference type="GO" id="GO:0005886">
    <property type="term" value="C:plasma membrane"/>
    <property type="evidence" value="ECO:0007669"/>
    <property type="project" value="UniProtKB-SubCell"/>
</dbReference>
<dbReference type="RefSeq" id="WP_006791118.1">
    <property type="nucleotide sequence ID" value="NZ_JH417616.1"/>
</dbReference>
<name>G9YKE7_9FIRM</name>
<gene>
    <name evidence="10" type="ORF">HMPREF0080_02157</name>
</gene>
<evidence type="ECO:0000313" key="11">
    <source>
        <dbReference type="Proteomes" id="UP000005481"/>
    </source>
</evidence>
<keyword evidence="8 9" id="KW-0472">Membrane</keyword>
<evidence type="ECO:0000256" key="8">
    <source>
        <dbReference type="ARBA" id="ARBA00023136"/>
    </source>
</evidence>
<evidence type="ECO:0000256" key="7">
    <source>
        <dbReference type="ARBA" id="ARBA00022989"/>
    </source>
</evidence>
<keyword evidence="4 9" id="KW-1003">Cell membrane</keyword>
<evidence type="ECO:0000313" key="10">
    <source>
        <dbReference type="EMBL" id="EHM37209.1"/>
    </source>
</evidence>
<evidence type="ECO:0000256" key="4">
    <source>
        <dbReference type="ARBA" id="ARBA00022475"/>
    </source>
</evidence>
<reference evidence="10 11" key="1">
    <citation type="submission" date="2011-08" db="EMBL/GenBank/DDBJ databases">
        <authorList>
            <person name="Weinstock G."/>
            <person name="Sodergren E."/>
            <person name="Clifton S."/>
            <person name="Fulton L."/>
            <person name="Fulton B."/>
            <person name="Courtney L."/>
            <person name="Fronick C."/>
            <person name="Harrison M."/>
            <person name="Strong C."/>
            <person name="Farmer C."/>
            <person name="Delahaunty K."/>
            <person name="Markovic C."/>
            <person name="Hall O."/>
            <person name="Minx P."/>
            <person name="Tomlinson C."/>
            <person name="Mitreva M."/>
            <person name="Hou S."/>
            <person name="Chen J."/>
            <person name="Wollam A."/>
            <person name="Pepin K.H."/>
            <person name="Johnson M."/>
            <person name="Bhonagiri V."/>
            <person name="Zhang X."/>
            <person name="Suruliraj S."/>
            <person name="Warren W."/>
            <person name="Chinwalla A."/>
            <person name="Mardis E.R."/>
            <person name="Wilson R.K."/>
        </authorList>
    </citation>
    <scope>NUCLEOTIDE SEQUENCE [LARGE SCALE GENOMIC DNA]</scope>
    <source>
        <strain evidence="10 11">F0357</strain>
    </source>
</reference>
<evidence type="ECO:0000256" key="6">
    <source>
        <dbReference type="ARBA" id="ARBA00022847"/>
    </source>
</evidence>
<evidence type="ECO:0000256" key="2">
    <source>
        <dbReference type="ARBA" id="ARBA00009261"/>
    </source>
</evidence>
<dbReference type="PANTHER" id="PTHR30330">
    <property type="entry name" value="AGSS FAMILY TRANSPORTER, SODIUM-ALANINE"/>
    <property type="match status" value="1"/>
</dbReference>
<proteinExistence type="inferred from homology"/>
<dbReference type="FunFam" id="1.20.1740.10:FF:000004">
    <property type="entry name" value="Sodium:alanine symporter family protein"/>
    <property type="match status" value="1"/>
</dbReference>
<comment type="subcellular location">
    <subcellularLocation>
        <location evidence="1 9">Cell membrane</location>
        <topology evidence="1 9">Multi-pass membrane protein</topology>
    </subcellularLocation>
</comment>
<feature type="transmembrane region" description="Helical" evidence="9">
    <location>
        <begin position="240"/>
        <end position="265"/>
    </location>
</feature>
<protein>
    <submittedName>
        <fullName evidence="10">Amino acid carrier protein</fullName>
    </submittedName>
</protein>
<dbReference type="InterPro" id="IPR001463">
    <property type="entry name" value="Na/Ala_symport"/>
</dbReference>
<feature type="transmembrane region" description="Helical" evidence="9">
    <location>
        <begin position="144"/>
        <end position="164"/>
    </location>
</feature>
<evidence type="ECO:0000256" key="9">
    <source>
        <dbReference type="RuleBase" id="RU363064"/>
    </source>
</evidence>
<feature type="transmembrane region" description="Helical" evidence="9">
    <location>
        <begin position="213"/>
        <end position="234"/>
    </location>
</feature>
<evidence type="ECO:0000256" key="1">
    <source>
        <dbReference type="ARBA" id="ARBA00004651"/>
    </source>
</evidence>
<dbReference type="eggNOG" id="COG1115">
    <property type="taxonomic scope" value="Bacteria"/>
</dbReference>
<dbReference type="Pfam" id="PF01235">
    <property type="entry name" value="Na_Ala_symp"/>
    <property type="match status" value="1"/>
</dbReference>
<evidence type="ECO:0000256" key="3">
    <source>
        <dbReference type="ARBA" id="ARBA00022448"/>
    </source>
</evidence>
<dbReference type="GO" id="GO:0005283">
    <property type="term" value="F:amino acid:sodium symporter activity"/>
    <property type="evidence" value="ECO:0007669"/>
    <property type="project" value="InterPro"/>
</dbReference>
<evidence type="ECO:0000256" key="5">
    <source>
        <dbReference type="ARBA" id="ARBA00022692"/>
    </source>
</evidence>
<dbReference type="Gene3D" id="1.20.1740.10">
    <property type="entry name" value="Amino acid/polyamine transporter I"/>
    <property type="match status" value="1"/>
</dbReference>
<feature type="transmembrane region" description="Helical" evidence="9">
    <location>
        <begin position="184"/>
        <end position="201"/>
    </location>
</feature>